<dbReference type="SUPFAM" id="SSF161098">
    <property type="entry name" value="MetI-like"/>
    <property type="match status" value="1"/>
</dbReference>
<proteinExistence type="inferred from homology"/>
<dbReference type="GO" id="GO:0055085">
    <property type="term" value="P:transmembrane transport"/>
    <property type="evidence" value="ECO:0007669"/>
    <property type="project" value="InterPro"/>
</dbReference>
<evidence type="ECO:0000256" key="7">
    <source>
        <dbReference type="RuleBase" id="RU363032"/>
    </source>
</evidence>
<name>A0A6N7VUI6_9ACTO</name>
<dbReference type="CDD" id="cd06261">
    <property type="entry name" value="TM_PBP2"/>
    <property type="match status" value="1"/>
</dbReference>
<keyword evidence="2 7" id="KW-0813">Transport</keyword>
<dbReference type="AlphaFoldDB" id="A0A6N7VUI6"/>
<dbReference type="InterPro" id="IPR000515">
    <property type="entry name" value="MetI-like"/>
</dbReference>
<reference evidence="9 10" key="1">
    <citation type="submission" date="2019-08" db="EMBL/GenBank/DDBJ databases">
        <title>In-depth cultivation of the pig gut microbiome towards novel bacterial diversity and tailored functional studies.</title>
        <authorList>
            <person name="Wylensek D."/>
            <person name="Hitch T.C.A."/>
            <person name="Clavel T."/>
        </authorList>
    </citation>
    <scope>NUCLEOTIDE SEQUENCE [LARGE SCALE GENOMIC DNA]</scope>
    <source>
        <strain evidence="9 10">WB03_NA08</strain>
    </source>
</reference>
<dbReference type="EMBL" id="VULO01000008">
    <property type="protein sequence ID" value="MSS84640.1"/>
    <property type="molecule type" value="Genomic_DNA"/>
</dbReference>
<evidence type="ECO:0000313" key="10">
    <source>
        <dbReference type="Proteomes" id="UP000470875"/>
    </source>
</evidence>
<evidence type="ECO:0000256" key="4">
    <source>
        <dbReference type="ARBA" id="ARBA00022692"/>
    </source>
</evidence>
<keyword evidence="5 7" id="KW-1133">Transmembrane helix</keyword>
<dbReference type="InterPro" id="IPR051393">
    <property type="entry name" value="ABC_transporter_permease"/>
</dbReference>
<dbReference type="PANTHER" id="PTHR30193:SF37">
    <property type="entry name" value="INNER MEMBRANE ABC TRANSPORTER PERMEASE PROTEIN YCJO"/>
    <property type="match status" value="1"/>
</dbReference>
<comment type="subcellular location">
    <subcellularLocation>
        <location evidence="1 7">Cell membrane</location>
        <topology evidence="1 7">Multi-pass membrane protein</topology>
    </subcellularLocation>
</comment>
<evidence type="ECO:0000256" key="1">
    <source>
        <dbReference type="ARBA" id="ARBA00004651"/>
    </source>
</evidence>
<feature type="transmembrane region" description="Helical" evidence="7">
    <location>
        <begin position="12"/>
        <end position="34"/>
    </location>
</feature>
<accession>A0A6N7VUI6</accession>
<dbReference type="Proteomes" id="UP000470875">
    <property type="component" value="Unassembled WGS sequence"/>
</dbReference>
<sequence>MTLRKSNRLRGASINLMYFPALAMFAVFLVWPVIQGAILSFTNWDGYSPSYADVGWQNYQRLWSDPNFMVALRNTFIFGIGSTIIQQIVGLFLAVLLDRAGRNTNVMRAIVYLPVLISPVVMGTFYYLIFRYRQGALNDIMEAFGGGAVAWLADPGFAIVVIVFINSMQFVGVSMIIYLSGLQAIPQEIYEAAALDGVSPWQRFTKISWPMLHPAFASSVVLNLIGGLKLFDIVKVLTDGGPGFATNSVSTLIGRTYFGSQAAGYAAAQGVILFLVIAIFTVFTNKWLDLRANRIGM</sequence>
<gene>
    <name evidence="9" type="ORF">FYJ24_07650</name>
</gene>
<evidence type="ECO:0000256" key="3">
    <source>
        <dbReference type="ARBA" id="ARBA00022475"/>
    </source>
</evidence>
<comment type="caution">
    <text evidence="9">The sequence shown here is derived from an EMBL/GenBank/DDBJ whole genome shotgun (WGS) entry which is preliminary data.</text>
</comment>
<keyword evidence="10" id="KW-1185">Reference proteome</keyword>
<comment type="similarity">
    <text evidence="7">Belongs to the binding-protein-dependent transport system permease family.</text>
</comment>
<dbReference type="Gene3D" id="1.10.3720.10">
    <property type="entry name" value="MetI-like"/>
    <property type="match status" value="1"/>
</dbReference>
<feature type="transmembrane region" description="Helical" evidence="7">
    <location>
        <begin position="211"/>
        <end position="231"/>
    </location>
</feature>
<dbReference type="Pfam" id="PF00528">
    <property type="entry name" value="BPD_transp_1"/>
    <property type="match status" value="1"/>
</dbReference>
<dbReference type="GO" id="GO:0005886">
    <property type="term" value="C:plasma membrane"/>
    <property type="evidence" value="ECO:0007669"/>
    <property type="project" value="UniProtKB-SubCell"/>
</dbReference>
<keyword evidence="3" id="KW-1003">Cell membrane</keyword>
<keyword evidence="6 7" id="KW-0472">Membrane</keyword>
<feature type="transmembrane region" description="Helical" evidence="7">
    <location>
        <begin position="262"/>
        <end position="284"/>
    </location>
</feature>
<feature type="transmembrane region" description="Helical" evidence="7">
    <location>
        <begin position="109"/>
        <end position="129"/>
    </location>
</feature>
<dbReference type="PROSITE" id="PS50928">
    <property type="entry name" value="ABC_TM1"/>
    <property type="match status" value="1"/>
</dbReference>
<evidence type="ECO:0000259" key="8">
    <source>
        <dbReference type="PROSITE" id="PS50928"/>
    </source>
</evidence>
<dbReference type="InterPro" id="IPR035906">
    <property type="entry name" value="MetI-like_sf"/>
</dbReference>
<dbReference type="PANTHER" id="PTHR30193">
    <property type="entry name" value="ABC TRANSPORTER PERMEASE PROTEIN"/>
    <property type="match status" value="1"/>
</dbReference>
<feature type="domain" description="ABC transmembrane type-1" evidence="8">
    <location>
        <begin position="72"/>
        <end position="284"/>
    </location>
</feature>
<evidence type="ECO:0000256" key="5">
    <source>
        <dbReference type="ARBA" id="ARBA00022989"/>
    </source>
</evidence>
<evidence type="ECO:0000313" key="9">
    <source>
        <dbReference type="EMBL" id="MSS84640.1"/>
    </source>
</evidence>
<organism evidence="9 10">
    <name type="scientific">Scrofimicrobium canadense</name>
    <dbReference type="NCBI Taxonomy" id="2652290"/>
    <lineage>
        <taxon>Bacteria</taxon>
        <taxon>Bacillati</taxon>
        <taxon>Actinomycetota</taxon>
        <taxon>Actinomycetes</taxon>
        <taxon>Actinomycetales</taxon>
        <taxon>Actinomycetaceae</taxon>
        <taxon>Scrofimicrobium</taxon>
    </lineage>
</organism>
<keyword evidence="4 7" id="KW-0812">Transmembrane</keyword>
<evidence type="ECO:0000256" key="2">
    <source>
        <dbReference type="ARBA" id="ARBA00022448"/>
    </source>
</evidence>
<evidence type="ECO:0000256" key="6">
    <source>
        <dbReference type="ARBA" id="ARBA00023136"/>
    </source>
</evidence>
<feature type="transmembrane region" description="Helical" evidence="7">
    <location>
        <begin position="76"/>
        <end position="97"/>
    </location>
</feature>
<protein>
    <submittedName>
        <fullName evidence="9">Sugar ABC transporter permease</fullName>
    </submittedName>
</protein>